<evidence type="ECO:0000313" key="2">
    <source>
        <dbReference type="EMBL" id="CDY29602.1"/>
    </source>
</evidence>
<name>A0A078GWP0_BRANA</name>
<dbReference type="Proteomes" id="UP001295469">
    <property type="component" value="Chromosome A05"/>
</dbReference>
<keyword evidence="3" id="KW-1185">Reference proteome</keyword>
<organism evidence="2 3">
    <name type="scientific">Brassica napus</name>
    <name type="common">Rape</name>
    <dbReference type="NCBI Taxonomy" id="3708"/>
    <lineage>
        <taxon>Eukaryota</taxon>
        <taxon>Viridiplantae</taxon>
        <taxon>Streptophyta</taxon>
        <taxon>Embryophyta</taxon>
        <taxon>Tracheophyta</taxon>
        <taxon>Spermatophyta</taxon>
        <taxon>Magnoliopsida</taxon>
        <taxon>eudicotyledons</taxon>
        <taxon>Gunneridae</taxon>
        <taxon>Pentapetalae</taxon>
        <taxon>rosids</taxon>
        <taxon>malvids</taxon>
        <taxon>Brassicales</taxon>
        <taxon>Brassicaceae</taxon>
        <taxon>Brassiceae</taxon>
        <taxon>Brassica</taxon>
    </lineage>
</organism>
<reference evidence="2 3" key="1">
    <citation type="journal article" date="2014" name="Science">
        <title>Plant genetics. Early allopolyploid evolution in the post-Neolithic Brassica napus oilseed genome.</title>
        <authorList>
            <person name="Chalhoub B."/>
            <person name="Denoeud F."/>
            <person name="Liu S."/>
            <person name="Parkin I.A."/>
            <person name="Tang H."/>
            <person name="Wang X."/>
            <person name="Chiquet J."/>
            <person name="Belcram H."/>
            <person name="Tong C."/>
            <person name="Samans B."/>
            <person name="Correa M."/>
            <person name="Da Silva C."/>
            <person name="Just J."/>
            <person name="Falentin C."/>
            <person name="Koh C.S."/>
            <person name="Le Clainche I."/>
            <person name="Bernard M."/>
            <person name="Bento P."/>
            <person name="Noel B."/>
            <person name="Labadie K."/>
            <person name="Alberti A."/>
            <person name="Charles M."/>
            <person name="Arnaud D."/>
            <person name="Guo H."/>
            <person name="Daviaud C."/>
            <person name="Alamery S."/>
            <person name="Jabbari K."/>
            <person name="Zhao M."/>
            <person name="Edger P.P."/>
            <person name="Chelaifa H."/>
            <person name="Tack D."/>
            <person name="Lassalle G."/>
            <person name="Mestiri I."/>
            <person name="Schnel N."/>
            <person name="Le Paslier M.C."/>
            <person name="Fan G."/>
            <person name="Renault V."/>
            <person name="Bayer P.E."/>
            <person name="Golicz A.A."/>
            <person name="Manoli S."/>
            <person name="Lee T.H."/>
            <person name="Thi V.H."/>
            <person name="Chalabi S."/>
            <person name="Hu Q."/>
            <person name="Fan C."/>
            <person name="Tollenaere R."/>
            <person name="Lu Y."/>
            <person name="Battail C."/>
            <person name="Shen J."/>
            <person name="Sidebottom C.H."/>
            <person name="Wang X."/>
            <person name="Canaguier A."/>
            <person name="Chauveau A."/>
            <person name="Berard A."/>
            <person name="Deniot G."/>
            <person name="Guan M."/>
            <person name="Liu Z."/>
            <person name="Sun F."/>
            <person name="Lim Y.P."/>
            <person name="Lyons E."/>
            <person name="Town C.D."/>
            <person name="Bancroft I."/>
            <person name="Wang X."/>
            <person name="Meng J."/>
            <person name="Ma J."/>
            <person name="Pires J.C."/>
            <person name="King G.J."/>
            <person name="Brunel D."/>
            <person name="Delourme R."/>
            <person name="Renard M."/>
            <person name="Aury J.M."/>
            <person name="Adams K.L."/>
            <person name="Batley J."/>
            <person name="Snowdon R.J."/>
            <person name="Tost J."/>
            <person name="Edwards D."/>
            <person name="Zhou Y."/>
            <person name="Hua W."/>
            <person name="Sharpe A.G."/>
            <person name="Paterson A.H."/>
            <person name="Guan C."/>
            <person name="Wincker P."/>
        </authorList>
    </citation>
    <scope>NUCLEOTIDE SEQUENCE [LARGE SCALE GENOMIC DNA]</scope>
    <source>
        <strain evidence="3">cv. Darmor-bzh</strain>
    </source>
</reference>
<reference evidence="2" key="2">
    <citation type="submission" date="2014-06" db="EMBL/GenBank/DDBJ databases">
        <authorList>
            <person name="Genoscope - CEA"/>
        </authorList>
    </citation>
    <scope>NUCLEOTIDE SEQUENCE</scope>
</reference>
<sequence>MFKHNRHHAKTNMLIHHPFCKKWSDLSFFVHSFTLLRNDQFFFSLYTCLQNSKCSDRVNWHLNLRKSERSK</sequence>
<accession>A0A078GWP0</accession>
<dbReference type="AlphaFoldDB" id="A0A078GWP0"/>
<dbReference type="Gramene" id="CDY29602">
    <property type="protein sequence ID" value="CDY29602"/>
    <property type="gene ID" value="GSBRNA2T00043341001"/>
</dbReference>
<reference evidence="1" key="3">
    <citation type="submission" date="2021-01" db="EMBL/GenBank/DDBJ databases">
        <authorList>
            <consortium name="Genoscope - CEA"/>
            <person name="William W."/>
        </authorList>
    </citation>
    <scope>NUCLEOTIDE SEQUENCE</scope>
</reference>
<evidence type="ECO:0000313" key="1">
    <source>
        <dbReference type="EMBL" id="CAF2097752.1"/>
    </source>
</evidence>
<dbReference type="Proteomes" id="UP000028999">
    <property type="component" value="Unassembled WGS sequence"/>
</dbReference>
<dbReference type="PaxDb" id="3708-A0A078GWP0"/>
<dbReference type="EMBL" id="HG994359">
    <property type="protein sequence ID" value="CAF2097752.1"/>
    <property type="molecule type" value="Genomic_DNA"/>
</dbReference>
<protein>
    <submittedName>
        <fullName evidence="1">(rape) hypothetical protein</fullName>
    </submittedName>
    <submittedName>
        <fullName evidence="2">BnaA05g15680D protein</fullName>
    </submittedName>
</protein>
<dbReference type="EMBL" id="LK032240">
    <property type="protein sequence ID" value="CDY29602.1"/>
    <property type="molecule type" value="Genomic_DNA"/>
</dbReference>
<evidence type="ECO:0000313" key="3">
    <source>
        <dbReference type="Proteomes" id="UP000028999"/>
    </source>
</evidence>
<proteinExistence type="predicted"/>
<gene>
    <name evidence="2" type="primary">BnaA05g15680D</name>
    <name evidence="1" type="ORF">DARMORV10_A05P19970.1</name>
    <name evidence="2" type="ORF">GSBRNA2T00043341001</name>
</gene>